<proteinExistence type="predicted"/>
<dbReference type="SUPFAM" id="SSF56300">
    <property type="entry name" value="Metallo-dependent phosphatases"/>
    <property type="match status" value="1"/>
</dbReference>
<organism evidence="3 4">
    <name type="scientific">Candidatus Egerieisoma faecipullorum</name>
    <dbReference type="NCBI Taxonomy" id="2840963"/>
    <lineage>
        <taxon>Bacteria</taxon>
        <taxon>Bacillati</taxon>
        <taxon>Bacillota</taxon>
        <taxon>Clostridia</taxon>
        <taxon>Eubacteriales</taxon>
        <taxon>Clostridiaceae</taxon>
        <taxon>Clostridiaceae incertae sedis</taxon>
        <taxon>Candidatus Egerieisoma</taxon>
    </lineage>
</organism>
<dbReference type="InterPro" id="IPR029052">
    <property type="entry name" value="Metallo-depent_PP-like"/>
</dbReference>
<dbReference type="Pfam" id="PF00149">
    <property type="entry name" value="Metallophos"/>
    <property type="match status" value="1"/>
</dbReference>
<reference evidence="3" key="1">
    <citation type="submission" date="2020-10" db="EMBL/GenBank/DDBJ databases">
        <authorList>
            <person name="Gilroy R."/>
        </authorList>
    </citation>
    <scope>NUCLEOTIDE SEQUENCE</scope>
    <source>
        <strain evidence="3">CHK195-4489</strain>
    </source>
</reference>
<evidence type="ECO:0000313" key="3">
    <source>
        <dbReference type="EMBL" id="HIU29837.1"/>
    </source>
</evidence>
<dbReference type="PANTHER" id="PTHR43143">
    <property type="entry name" value="METALLOPHOSPHOESTERASE, CALCINEURIN SUPERFAMILY"/>
    <property type="match status" value="1"/>
</dbReference>
<feature type="domain" description="Calcineurin-like phosphoesterase" evidence="2">
    <location>
        <begin position="570"/>
        <end position="798"/>
    </location>
</feature>
<feature type="signal peptide" evidence="1">
    <location>
        <begin position="1"/>
        <end position="27"/>
    </location>
</feature>
<feature type="chain" id="PRO_5039638018" evidence="1">
    <location>
        <begin position="28"/>
        <end position="882"/>
    </location>
</feature>
<gene>
    <name evidence="3" type="ORF">IAD50_06015</name>
</gene>
<keyword evidence="1" id="KW-0732">Signal</keyword>
<dbReference type="Gene3D" id="3.60.21.10">
    <property type="match status" value="1"/>
</dbReference>
<protein>
    <submittedName>
        <fullName evidence="3">Metallophosphoesterase</fullName>
    </submittedName>
</protein>
<sequence>MKKSKLFSAFIAFVVAAVCLTPGSASARSFTLNGGTLNSDGIREFQYGSTISFSVSGYTPNDWIGIYYAHDFEFLERHACRAAETINTWSYVDSAVMTVGADWKPASLYESRYGQISAIDGAGNLSVGSYVAVYMTTSGGSDYYEPFDVDGRIYFDIVPDGPFLSLSKSVFAPGERIDLQYGGIGKNNTWVAIYSDDAGFAPGSQYQERSATQPSLQYVYIGGEAASETIPFNQLDLAEVSGYTRDITGNDTAFSETKTIFYRDDNQNGTDDSIVLPAGNYHAVVLGGASFYDVIPTTGYIGGSAVPQSNYIPFCVEDTGITVEIDEPQFTVNLIGDTYADGDWVAIYRRGETPGSNGCTSLLWWYINNDTKHITWPEDSQIANESVWTVLPGSGASNGVTGYNGNTEPNRADSYFLAENGTLKPGNYSAAVLDENYNVKQGYSVFDFTIRPSENSSVQPSNVSYQLENSYPGWADGTITVTASDSSYISGFSLFWGTGTGPLPGYSDPFGMALKTAEGTYVYEVPEGLVIPQGATHLWVYNNDNAEKCAAITIPAHDAMPSVSNPLYTFSVLSDIHVAADKTIQCANLSSALSYIKNNTQSSAVITVGDNVDNGTESAWSVFNTIRNQYISSSLPMYCAIGNHEWKDANGVSSSTAALDSEYTARFKNNAVAGASGAAAPDHVYYSFQRSGCKFILLGSEGQASLPSGTAREHAYLSQTQISWFQNEVNAAKAADPDQPIFVFLHQPLKNTVSGSLEASNPVIQDWWGVSGDTAEAQLRSVIESNTNVLLFTGHTHWEFHSRSPILLDGDKASGYINTASVGYLWNDNNLDEYSVDGSQGYIVELHDGFIYLRGRDFAKNTWNQGTQYLLPIRTAVSGGAD</sequence>
<comment type="caution">
    <text evidence="3">The sequence shown here is derived from an EMBL/GenBank/DDBJ whole genome shotgun (WGS) entry which is preliminary data.</text>
</comment>
<dbReference type="InterPro" id="IPR051918">
    <property type="entry name" value="STPP_CPPED1"/>
</dbReference>
<name>A0A9D1I8J9_9CLOT</name>
<evidence type="ECO:0000313" key="4">
    <source>
        <dbReference type="Proteomes" id="UP000824089"/>
    </source>
</evidence>
<accession>A0A9D1I8J9</accession>
<dbReference type="EMBL" id="DVMM01000126">
    <property type="protein sequence ID" value="HIU29837.1"/>
    <property type="molecule type" value="Genomic_DNA"/>
</dbReference>
<evidence type="ECO:0000259" key="2">
    <source>
        <dbReference type="Pfam" id="PF00149"/>
    </source>
</evidence>
<dbReference type="PANTHER" id="PTHR43143:SF1">
    <property type="entry name" value="SERINE_THREONINE-PROTEIN PHOSPHATASE CPPED1"/>
    <property type="match status" value="1"/>
</dbReference>
<reference evidence="3" key="2">
    <citation type="journal article" date="2021" name="PeerJ">
        <title>Extensive microbial diversity within the chicken gut microbiome revealed by metagenomics and culture.</title>
        <authorList>
            <person name="Gilroy R."/>
            <person name="Ravi A."/>
            <person name="Getino M."/>
            <person name="Pursley I."/>
            <person name="Horton D.L."/>
            <person name="Alikhan N.F."/>
            <person name="Baker D."/>
            <person name="Gharbi K."/>
            <person name="Hall N."/>
            <person name="Watson M."/>
            <person name="Adriaenssens E.M."/>
            <person name="Foster-Nyarko E."/>
            <person name="Jarju S."/>
            <person name="Secka A."/>
            <person name="Antonio M."/>
            <person name="Oren A."/>
            <person name="Chaudhuri R.R."/>
            <person name="La Ragione R."/>
            <person name="Hildebrand F."/>
            <person name="Pallen M.J."/>
        </authorList>
    </citation>
    <scope>NUCLEOTIDE SEQUENCE</scope>
    <source>
        <strain evidence="3">CHK195-4489</strain>
    </source>
</reference>
<dbReference type="AlphaFoldDB" id="A0A9D1I8J9"/>
<dbReference type="InterPro" id="IPR004843">
    <property type="entry name" value="Calcineurin-like_PHP"/>
</dbReference>
<dbReference type="Proteomes" id="UP000824089">
    <property type="component" value="Unassembled WGS sequence"/>
</dbReference>
<evidence type="ECO:0000256" key="1">
    <source>
        <dbReference type="SAM" id="SignalP"/>
    </source>
</evidence>
<dbReference type="GO" id="GO:0016787">
    <property type="term" value="F:hydrolase activity"/>
    <property type="evidence" value="ECO:0007669"/>
    <property type="project" value="InterPro"/>
</dbReference>